<keyword evidence="1" id="KW-0472">Membrane</keyword>
<evidence type="ECO:0000256" key="1">
    <source>
        <dbReference type="SAM" id="Phobius"/>
    </source>
</evidence>
<evidence type="ECO:0000313" key="4">
    <source>
        <dbReference type="Proteomes" id="UP000663882"/>
    </source>
</evidence>
<dbReference type="Proteomes" id="UP000663882">
    <property type="component" value="Unassembled WGS sequence"/>
</dbReference>
<evidence type="ECO:0000313" key="3">
    <source>
        <dbReference type="EMBL" id="CAF3636862.1"/>
    </source>
</evidence>
<feature type="transmembrane region" description="Helical" evidence="1">
    <location>
        <begin position="17"/>
        <end position="38"/>
    </location>
</feature>
<evidence type="ECO:0000313" key="2">
    <source>
        <dbReference type="EMBL" id="CAF0811658.1"/>
    </source>
</evidence>
<comment type="caution">
    <text evidence="2">The sequence shown here is derived from an EMBL/GenBank/DDBJ whole genome shotgun (WGS) entry which is preliminary data.</text>
</comment>
<reference evidence="2" key="1">
    <citation type="submission" date="2021-02" db="EMBL/GenBank/DDBJ databases">
        <authorList>
            <person name="Nowell W R."/>
        </authorList>
    </citation>
    <scope>NUCLEOTIDE SEQUENCE</scope>
</reference>
<gene>
    <name evidence="3" type="ORF">OTI717_LOCUS8607</name>
    <name evidence="2" type="ORF">RFH988_LOCUS4462</name>
</gene>
<proteinExistence type="predicted"/>
<organism evidence="2 4">
    <name type="scientific">Rotaria sordida</name>
    <dbReference type="NCBI Taxonomy" id="392033"/>
    <lineage>
        <taxon>Eukaryota</taxon>
        <taxon>Metazoa</taxon>
        <taxon>Spiralia</taxon>
        <taxon>Gnathifera</taxon>
        <taxon>Rotifera</taxon>
        <taxon>Eurotatoria</taxon>
        <taxon>Bdelloidea</taxon>
        <taxon>Philodinida</taxon>
        <taxon>Philodinidae</taxon>
        <taxon>Rotaria</taxon>
    </lineage>
</organism>
<dbReference type="EMBL" id="CAJOAX010000696">
    <property type="protein sequence ID" value="CAF3636862.1"/>
    <property type="molecule type" value="Genomic_DNA"/>
</dbReference>
<dbReference type="EMBL" id="CAJNOO010000116">
    <property type="protein sequence ID" value="CAF0811658.1"/>
    <property type="molecule type" value="Genomic_DNA"/>
</dbReference>
<keyword evidence="1" id="KW-0812">Transmembrane</keyword>
<dbReference type="AlphaFoldDB" id="A0A813TEX6"/>
<protein>
    <submittedName>
        <fullName evidence="2">Uncharacterized protein</fullName>
    </submittedName>
</protein>
<dbReference type="Proteomes" id="UP000663823">
    <property type="component" value="Unassembled WGS sequence"/>
</dbReference>
<feature type="transmembrane region" description="Helical" evidence="1">
    <location>
        <begin position="45"/>
        <end position="65"/>
    </location>
</feature>
<accession>A0A813TEX6</accession>
<keyword evidence="1" id="KW-1133">Transmembrane helix</keyword>
<name>A0A813TEX6_9BILA</name>
<sequence>MQTTTHTCLHQLSEIDIILSILKDLSFVLLVCLIIMVLPNESGKIVHCIVIGGAAGVYTGSSLSIDQKS</sequence>